<evidence type="ECO:0000313" key="5">
    <source>
        <dbReference type="Proteomes" id="UP001372338"/>
    </source>
</evidence>
<dbReference type="EMBL" id="JAYWIO010000128">
    <property type="protein sequence ID" value="KAK7231748.1"/>
    <property type="molecule type" value="Genomic_DNA"/>
</dbReference>
<dbReference type="EMBL" id="JAYWIO010000014">
    <property type="protein sequence ID" value="KAK7239664.1"/>
    <property type="molecule type" value="Genomic_DNA"/>
</dbReference>
<dbReference type="AlphaFoldDB" id="A0AAN9DYX1"/>
<proteinExistence type="predicted"/>
<organism evidence="4 5">
    <name type="scientific">Crotalaria pallida</name>
    <name type="common">Smooth rattlebox</name>
    <name type="synonym">Crotalaria striata</name>
    <dbReference type="NCBI Taxonomy" id="3830"/>
    <lineage>
        <taxon>Eukaryota</taxon>
        <taxon>Viridiplantae</taxon>
        <taxon>Streptophyta</taxon>
        <taxon>Embryophyta</taxon>
        <taxon>Tracheophyta</taxon>
        <taxon>Spermatophyta</taxon>
        <taxon>Magnoliopsida</taxon>
        <taxon>eudicotyledons</taxon>
        <taxon>Gunneridae</taxon>
        <taxon>Pentapetalae</taxon>
        <taxon>rosids</taxon>
        <taxon>fabids</taxon>
        <taxon>Fabales</taxon>
        <taxon>Fabaceae</taxon>
        <taxon>Papilionoideae</taxon>
        <taxon>50 kb inversion clade</taxon>
        <taxon>genistoids sensu lato</taxon>
        <taxon>core genistoids</taxon>
        <taxon>Crotalarieae</taxon>
        <taxon>Crotalaria</taxon>
    </lineage>
</organism>
<accession>A0AAN9DYX1</accession>
<dbReference type="Proteomes" id="UP001372338">
    <property type="component" value="Unassembled WGS sequence"/>
</dbReference>
<evidence type="ECO:0000313" key="1">
    <source>
        <dbReference type="EMBL" id="KAK7231255.1"/>
    </source>
</evidence>
<protein>
    <submittedName>
        <fullName evidence="4">Uncharacterized protein</fullName>
    </submittedName>
</protein>
<evidence type="ECO:0000313" key="3">
    <source>
        <dbReference type="EMBL" id="KAK7239664.1"/>
    </source>
</evidence>
<dbReference type="EMBL" id="JAYWIO010000155">
    <property type="protein sequence ID" value="KAK7231255.1"/>
    <property type="molecule type" value="Genomic_DNA"/>
</dbReference>
<comment type="caution">
    <text evidence="4">The sequence shown here is derived from an EMBL/GenBank/DDBJ whole genome shotgun (WGS) entry which is preliminary data.</text>
</comment>
<keyword evidence="5" id="KW-1185">Reference proteome</keyword>
<name>A0AAN9DYX1_CROPI</name>
<reference evidence="4 5" key="1">
    <citation type="submission" date="2024-01" db="EMBL/GenBank/DDBJ databases">
        <title>The genomes of 5 underutilized Papilionoideae crops provide insights into root nodulation and disease resistanc.</title>
        <authorList>
            <person name="Yuan L."/>
        </authorList>
    </citation>
    <scope>NUCLEOTIDE SEQUENCE [LARGE SCALE GENOMIC DNA]</scope>
    <source>
        <strain evidence="4">ZHUSHIDOU_FW_LH</strain>
        <tissue evidence="4">Leaf</tissue>
    </source>
</reference>
<dbReference type="EMBL" id="JAYWIO010000014">
    <property type="protein sequence ID" value="KAK7239698.1"/>
    <property type="molecule type" value="Genomic_DNA"/>
</dbReference>
<evidence type="ECO:0000313" key="4">
    <source>
        <dbReference type="EMBL" id="KAK7239698.1"/>
    </source>
</evidence>
<gene>
    <name evidence="3" type="ORF">RIF29_43315</name>
    <name evidence="4" type="ORF">RIF29_43350</name>
    <name evidence="2" type="ORF">RIF29_48106</name>
    <name evidence="1" type="ORF">RIF29_48408</name>
</gene>
<evidence type="ECO:0000313" key="2">
    <source>
        <dbReference type="EMBL" id="KAK7231748.1"/>
    </source>
</evidence>
<sequence length="66" mass="7642">MFREWELLLNQRKKASKPRNSYLSQALEGRLSGDEAVGAFKTAKGGRRSPHTEEMEYIWKTKELVS</sequence>